<feature type="domain" description="BHLH" evidence="5">
    <location>
        <begin position="305"/>
        <end position="354"/>
    </location>
</feature>
<feature type="region of interest" description="Disordered" evidence="4">
    <location>
        <begin position="157"/>
        <end position="180"/>
    </location>
</feature>
<comment type="similarity">
    <text evidence="1">Belongs to the bHLH protein family.</text>
</comment>
<feature type="region of interest" description="Disordered" evidence="4">
    <location>
        <begin position="236"/>
        <end position="310"/>
    </location>
</feature>
<dbReference type="PANTHER" id="PTHR46665:SF4">
    <property type="entry name" value="BASIC HELIX-LOOP-HELIX (BHLH) FAMILY PROTEIN-LIKE"/>
    <property type="match status" value="1"/>
</dbReference>
<name>A0ABC8YSJ5_9POAL</name>
<dbReference type="Pfam" id="PF00010">
    <property type="entry name" value="HLH"/>
    <property type="match status" value="1"/>
</dbReference>
<dbReference type="AlphaFoldDB" id="A0ABC8YSJ5"/>
<dbReference type="Gene3D" id="4.10.280.10">
    <property type="entry name" value="Helix-loop-helix DNA-binding domain"/>
    <property type="match status" value="1"/>
</dbReference>
<protein>
    <recommendedName>
        <fullName evidence="5">BHLH domain-containing protein</fullName>
    </recommendedName>
</protein>
<dbReference type="PROSITE" id="PS50888">
    <property type="entry name" value="BHLH"/>
    <property type="match status" value="1"/>
</dbReference>
<accession>A0ABC8YSJ5</accession>
<dbReference type="Proteomes" id="UP001497457">
    <property type="component" value="Chromosome 17b"/>
</dbReference>
<evidence type="ECO:0000256" key="2">
    <source>
        <dbReference type="ARBA" id="ARBA00023015"/>
    </source>
</evidence>
<evidence type="ECO:0000256" key="4">
    <source>
        <dbReference type="SAM" id="MobiDB-lite"/>
    </source>
</evidence>
<dbReference type="InterPro" id="IPR011598">
    <property type="entry name" value="bHLH_dom"/>
</dbReference>
<reference evidence="7" key="1">
    <citation type="submission" date="2024-06" db="EMBL/GenBank/DDBJ databases">
        <authorList>
            <person name="Ryan C."/>
        </authorList>
    </citation>
    <scope>NUCLEOTIDE SEQUENCE [LARGE SCALE GENOMIC DNA]</scope>
</reference>
<evidence type="ECO:0000313" key="6">
    <source>
        <dbReference type="EMBL" id="CAL4949115.1"/>
    </source>
</evidence>
<feature type="compositionally biased region" description="Low complexity" evidence="4">
    <location>
        <begin position="236"/>
        <end position="248"/>
    </location>
</feature>
<feature type="compositionally biased region" description="Low complexity" evidence="4">
    <location>
        <begin position="280"/>
        <end position="289"/>
    </location>
</feature>
<keyword evidence="7" id="KW-1185">Reference proteome</keyword>
<proteinExistence type="inferred from homology"/>
<dbReference type="InterPro" id="IPR036638">
    <property type="entry name" value="HLH_DNA-bd_sf"/>
</dbReference>
<dbReference type="InterPro" id="IPR044658">
    <property type="entry name" value="bHLH92/bHLH041-like"/>
</dbReference>
<gene>
    <name evidence="6" type="ORF">URODEC1_LOCUS37794</name>
</gene>
<reference evidence="6 7" key="2">
    <citation type="submission" date="2024-10" db="EMBL/GenBank/DDBJ databases">
        <authorList>
            <person name="Ryan C."/>
        </authorList>
    </citation>
    <scope>NUCLEOTIDE SEQUENCE [LARGE SCALE GENOMIC DNA]</scope>
</reference>
<dbReference type="SMART" id="SM00353">
    <property type="entry name" value="HLH"/>
    <property type="match status" value="1"/>
</dbReference>
<dbReference type="EMBL" id="OZ075127">
    <property type="protein sequence ID" value="CAL4949115.1"/>
    <property type="molecule type" value="Genomic_DNA"/>
</dbReference>
<organism evidence="6 7">
    <name type="scientific">Urochloa decumbens</name>
    <dbReference type="NCBI Taxonomy" id="240449"/>
    <lineage>
        <taxon>Eukaryota</taxon>
        <taxon>Viridiplantae</taxon>
        <taxon>Streptophyta</taxon>
        <taxon>Embryophyta</taxon>
        <taxon>Tracheophyta</taxon>
        <taxon>Spermatophyta</taxon>
        <taxon>Magnoliopsida</taxon>
        <taxon>Liliopsida</taxon>
        <taxon>Poales</taxon>
        <taxon>Poaceae</taxon>
        <taxon>PACMAD clade</taxon>
        <taxon>Panicoideae</taxon>
        <taxon>Panicodae</taxon>
        <taxon>Paniceae</taxon>
        <taxon>Melinidinae</taxon>
        <taxon>Urochloa</taxon>
    </lineage>
</organism>
<evidence type="ECO:0000256" key="1">
    <source>
        <dbReference type="ARBA" id="ARBA00005510"/>
    </source>
</evidence>
<evidence type="ECO:0000313" key="7">
    <source>
        <dbReference type="Proteomes" id="UP001497457"/>
    </source>
</evidence>
<dbReference type="Pfam" id="PF23132">
    <property type="entry name" value="DUF7049"/>
    <property type="match status" value="1"/>
</dbReference>
<dbReference type="PANTHER" id="PTHR46665">
    <property type="entry name" value="TRANSCRIPTION FACTOR BHLH041-RELATED-RELATED"/>
    <property type="match status" value="1"/>
</dbReference>
<feature type="compositionally biased region" description="Low complexity" evidence="4">
    <location>
        <begin position="161"/>
        <end position="180"/>
    </location>
</feature>
<sequence>MKHNSLPTPTSVIGFLLRAAYKAAASLLGARQLTLATTPPAPPSICFDLVAAIEIFPASESMDEVWCGLDLQHLQAGDLAGGLHHPAPDLHLQDHDPFWPALADCAASFLAGDTACFSVADIDLSGGGASAAGNAVDDGMDTSSFFADNDEHNHLMHHQEQQQQPVYSSSSLSSKRSLSIDSGGTSSTTFFPLDDAAAGALFSSSPSHPAADPFAAASEDEALMLRAMMAVISSASPSSSESSSPALSQDTSAAAPHPRPRGGNNVTVRSSSLAAVAPEGTGTASLTSAAGGGGRQQEAAGSNNSSQVYHMMSERKRREKLNDSFHTLRSLLPPCSKKDKTTVLINGASFLKTLEAQVSELEEKNAKLERYVPREGGAGATAAAAAAHRRAKVLISRSASDARQASLVVMVMVECDIVDLVLHVLECLRWMSGVSVLSVDADTYSPQALLKARANIKLHIMDGDCWNEALFHEAMTKAVHDATSSPSSSSCAARAPLVAAA</sequence>
<keyword evidence="2" id="KW-0805">Transcription regulation</keyword>
<dbReference type="SUPFAM" id="SSF47459">
    <property type="entry name" value="HLH, helix-loop-helix DNA-binding domain"/>
    <property type="match status" value="1"/>
</dbReference>
<keyword evidence="3" id="KW-0804">Transcription</keyword>
<feature type="compositionally biased region" description="Polar residues" evidence="4">
    <location>
        <begin position="264"/>
        <end position="273"/>
    </location>
</feature>
<dbReference type="InterPro" id="IPR055477">
    <property type="entry name" value="DUF7049"/>
</dbReference>
<evidence type="ECO:0000256" key="3">
    <source>
        <dbReference type="ARBA" id="ARBA00023163"/>
    </source>
</evidence>
<evidence type="ECO:0000259" key="5">
    <source>
        <dbReference type="PROSITE" id="PS50888"/>
    </source>
</evidence>